<comment type="caution">
    <text evidence="2">The sequence shown here is derived from an EMBL/GenBank/DDBJ whole genome shotgun (WGS) entry which is preliminary data.</text>
</comment>
<dbReference type="GO" id="GO:0047554">
    <property type="term" value="F:2-pyrone-4,6-dicarboxylate lactonase activity"/>
    <property type="evidence" value="ECO:0007669"/>
    <property type="project" value="UniProtKB-EC"/>
</dbReference>
<evidence type="ECO:0000259" key="1">
    <source>
        <dbReference type="Pfam" id="PF04909"/>
    </source>
</evidence>
<dbReference type="SUPFAM" id="SSF51556">
    <property type="entry name" value="Metallo-dependent hydrolases"/>
    <property type="match status" value="1"/>
</dbReference>
<keyword evidence="2" id="KW-0378">Hydrolase</keyword>
<evidence type="ECO:0000313" key="2">
    <source>
        <dbReference type="EMBL" id="MDP9923190.1"/>
    </source>
</evidence>
<dbReference type="RefSeq" id="WP_307636719.1">
    <property type="nucleotide sequence ID" value="NZ_JAUSRR010000003.1"/>
</dbReference>
<gene>
    <name evidence="2" type="ORF">J2W25_002211</name>
</gene>
<proteinExistence type="predicted"/>
<dbReference type="AlphaFoldDB" id="A0AAW8DUG9"/>
<dbReference type="EC" id="3.1.1.57" evidence="2"/>
<dbReference type="InterPro" id="IPR032466">
    <property type="entry name" value="Metal_Hydrolase"/>
</dbReference>
<dbReference type="Gene3D" id="3.20.20.140">
    <property type="entry name" value="Metal-dependent hydrolases"/>
    <property type="match status" value="1"/>
</dbReference>
<dbReference type="PANTHER" id="PTHR35563">
    <property type="entry name" value="BARREL METAL-DEPENDENT HYDROLASE, PUTATIVE (AFU_ORTHOLOGUE AFUA_1G16240)-RELATED"/>
    <property type="match status" value="1"/>
</dbReference>
<protein>
    <submittedName>
        <fullName evidence="2">2-pyrone-4,6-dicarboxylate lactonase</fullName>
        <ecNumber evidence="2">3.1.1.57</ecNumber>
    </submittedName>
</protein>
<dbReference type="InterPro" id="IPR006680">
    <property type="entry name" value="Amidohydro-rel"/>
</dbReference>
<evidence type="ECO:0000313" key="3">
    <source>
        <dbReference type="Proteomes" id="UP001244295"/>
    </source>
</evidence>
<name>A0AAW8DUG9_9BURK</name>
<dbReference type="PANTHER" id="PTHR35563:SF2">
    <property type="entry name" value="BARREL METAL-DEPENDENT HYDROLASE, PUTATIVE (AFU_ORTHOLOGUE AFUA_1G16240)-RELATED"/>
    <property type="match status" value="1"/>
</dbReference>
<dbReference type="Proteomes" id="UP001244295">
    <property type="component" value="Unassembled WGS sequence"/>
</dbReference>
<dbReference type="InterPro" id="IPR052358">
    <property type="entry name" value="Aro_Compnd_Degr_Hydrolases"/>
</dbReference>
<accession>A0AAW8DUG9</accession>
<dbReference type="EMBL" id="JAUSRR010000003">
    <property type="protein sequence ID" value="MDP9923190.1"/>
    <property type="molecule type" value="Genomic_DNA"/>
</dbReference>
<reference evidence="2" key="1">
    <citation type="submission" date="2023-07" db="EMBL/GenBank/DDBJ databases">
        <title>Sorghum-associated microbial communities from plants grown in Nebraska, USA.</title>
        <authorList>
            <person name="Schachtman D."/>
        </authorList>
    </citation>
    <scope>NUCLEOTIDE SEQUENCE</scope>
    <source>
        <strain evidence="2">DS2795</strain>
    </source>
</reference>
<dbReference type="Pfam" id="PF04909">
    <property type="entry name" value="Amidohydro_2"/>
    <property type="match status" value="1"/>
</dbReference>
<feature type="domain" description="Amidohydrolase-related" evidence="1">
    <location>
        <begin position="31"/>
        <end position="297"/>
    </location>
</feature>
<organism evidence="2 3">
    <name type="scientific">Variovorax boronicumulans</name>
    <dbReference type="NCBI Taxonomy" id="436515"/>
    <lineage>
        <taxon>Bacteria</taxon>
        <taxon>Pseudomonadati</taxon>
        <taxon>Pseudomonadota</taxon>
        <taxon>Betaproteobacteria</taxon>
        <taxon>Burkholderiales</taxon>
        <taxon>Comamonadaceae</taxon>
        <taxon>Variovorax</taxon>
    </lineage>
</organism>
<sequence length="300" mass="33254">MSTAIADATDPVRTYLEHPSAPRLQLPALSCDSHVHVFGPVARFPYAADRRATPLEAPKEKLFALHRRMGIERCVIVQSIVHGTDNRVVEDAIAAGEGRYLGIALVEPDVPDAELQRLAQVGFRGVRFNFMRHIAHGANIDAVMRLAPRLAAVGMHLQVHFESELVHELSGPLQCSQVPVVIDHMGRVDATRGPDHADFQALLRLLDNPRFYVKVSGIDRIDAKAPPEARYQHGVVLARALVERFADRCVWGSDWPHPNHTHIPDDGVLVDRLAEIAPSPDLLEQLLVRNPAALYKFLTP</sequence>